<feature type="binding site" evidence="6">
    <location>
        <begin position="205"/>
        <end position="206"/>
    </location>
    <ligand>
        <name>FMN</name>
        <dbReference type="ChEBI" id="CHEBI:58210"/>
    </ligand>
</feature>
<reference evidence="8 9" key="1">
    <citation type="submission" date="2019-10" db="EMBL/GenBank/DDBJ databases">
        <title>Extracellular Electron Transfer in a Candidatus Methanoperedens spp. Enrichment Culture.</title>
        <authorList>
            <person name="Berger S."/>
            <person name="Rangel Shaw D."/>
            <person name="Berben T."/>
            <person name="In 'T Zandt M."/>
            <person name="Frank J."/>
            <person name="Reimann J."/>
            <person name="Jetten M.S.M."/>
            <person name="Welte C.U."/>
        </authorList>
    </citation>
    <scope>NUCLEOTIDE SEQUENCE [LARGE SCALE GENOMIC DNA]</scope>
    <source>
        <strain evidence="8">SB12</strain>
    </source>
</reference>
<evidence type="ECO:0000313" key="9">
    <source>
        <dbReference type="Proteomes" id="UP000460298"/>
    </source>
</evidence>
<dbReference type="Proteomes" id="UP000460298">
    <property type="component" value="Unassembled WGS sequence"/>
</dbReference>
<dbReference type="CDD" id="cd02801">
    <property type="entry name" value="DUS_like_FMN"/>
    <property type="match status" value="1"/>
</dbReference>
<dbReference type="InterPro" id="IPR035587">
    <property type="entry name" value="DUS-like_FMN-bd"/>
</dbReference>
<dbReference type="AlphaFoldDB" id="A0A833LXX0"/>
<evidence type="ECO:0000256" key="5">
    <source>
        <dbReference type="PIRSR" id="PIRSR006621-1"/>
    </source>
</evidence>
<evidence type="ECO:0000256" key="2">
    <source>
        <dbReference type="ARBA" id="ARBA00022643"/>
    </source>
</evidence>
<feature type="binding site" evidence="6">
    <location>
        <position position="149"/>
    </location>
    <ligand>
        <name>FMN</name>
        <dbReference type="ChEBI" id="CHEBI:58210"/>
    </ligand>
</feature>
<gene>
    <name evidence="8" type="ORF">F9K24_22675</name>
</gene>
<dbReference type="GO" id="GO:0050660">
    <property type="term" value="F:flavin adenine dinucleotide binding"/>
    <property type="evidence" value="ECO:0007669"/>
    <property type="project" value="InterPro"/>
</dbReference>
<dbReference type="EMBL" id="WBUI01000076">
    <property type="protein sequence ID" value="KAB2927447.1"/>
    <property type="molecule type" value="Genomic_DNA"/>
</dbReference>
<dbReference type="GO" id="GO:0003723">
    <property type="term" value="F:RNA binding"/>
    <property type="evidence" value="ECO:0007669"/>
    <property type="project" value="TreeGrafter"/>
</dbReference>
<feature type="binding site" evidence="6">
    <location>
        <position position="120"/>
    </location>
    <ligand>
        <name>FMN</name>
        <dbReference type="ChEBI" id="CHEBI:58210"/>
    </ligand>
</feature>
<evidence type="ECO:0000256" key="3">
    <source>
        <dbReference type="ARBA" id="ARBA00022694"/>
    </source>
</evidence>
<keyword evidence="3" id="KW-0819">tRNA processing</keyword>
<dbReference type="SUPFAM" id="SSF51395">
    <property type="entry name" value="FMN-linked oxidoreductases"/>
    <property type="match status" value="1"/>
</dbReference>
<sequence>VLFRNHFARHFPGFDAAMAPFVKPQGQARFPDRLLRDIEPEANTGLPLIPQLLHNDAANFLAMADRIADLGYREINWNLGCPAPMIVRKKRGSGLLPHPEEIVAFLDKVLPRLRVGLSIKTRLGLHDRSELLALLPLLDAYPLTEIIVHARLGRQLYDGRPDLEGFAACLPLTRHRLAYNGDITDVAGFIALSRSFPQIGRWMIGRGALADPFLPGAIKGEAAVGQSERTRRIRIFHDELYAAYRERFAGPSHLLGRMKQLWAYLISSFPGQEKLLKKINKAMTEDQYGSIVGQLWE</sequence>
<dbReference type="GO" id="GO:0017150">
    <property type="term" value="F:tRNA dihydrouridine synthase activity"/>
    <property type="evidence" value="ECO:0007669"/>
    <property type="project" value="InterPro"/>
</dbReference>
<organism evidence="8 9">
    <name type="scientific">Leptonema illini</name>
    <dbReference type="NCBI Taxonomy" id="183"/>
    <lineage>
        <taxon>Bacteria</taxon>
        <taxon>Pseudomonadati</taxon>
        <taxon>Spirochaetota</taxon>
        <taxon>Spirochaetia</taxon>
        <taxon>Leptospirales</taxon>
        <taxon>Leptospiraceae</taxon>
        <taxon>Leptonema</taxon>
    </lineage>
</organism>
<dbReference type="InterPro" id="IPR013785">
    <property type="entry name" value="Aldolase_TIM"/>
</dbReference>
<dbReference type="InterPro" id="IPR001269">
    <property type="entry name" value="DUS_fam"/>
</dbReference>
<keyword evidence="1" id="KW-0285">Flavoprotein</keyword>
<feature type="non-terminal residue" evidence="8">
    <location>
        <position position="1"/>
    </location>
</feature>
<dbReference type="Pfam" id="PF01207">
    <property type="entry name" value="Dus"/>
    <property type="match status" value="1"/>
</dbReference>
<keyword evidence="4" id="KW-0560">Oxidoreductase</keyword>
<dbReference type="PIRSF" id="PIRSF006621">
    <property type="entry name" value="Dus"/>
    <property type="match status" value="1"/>
</dbReference>
<keyword evidence="6" id="KW-0547">Nucleotide-binding</keyword>
<name>A0A833LXX0_9LEPT</name>
<keyword evidence="2 6" id="KW-0288">FMN</keyword>
<protein>
    <submittedName>
        <fullName evidence="8">tRNA-dihydrouridine synthase family protein</fullName>
    </submittedName>
</protein>
<evidence type="ECO:0000256" key="4">
    <source>
        <dbReference type="ARBA" id="ARBA00023002"/>
    </source>
</evidence>
<feature type="domain" description="DUS-like FMN-binding" evidence="7">
    <location>
        <begin position="18"/>
        <end position="275"/>
    </location>
</feature>
<dbReference type="PANTHER" id="PTHR45846:SF1">
    <property type="entry name" value="TRNA-DIHYDROURIDINE(47) SYNTHASE [NAD(P)(+)]-LIKE"/>
    <property type="match status" value="1"/>
</dbReference>
<feature type="active site" description="Proton donor" evidence="5">
    <location>
        <position position="81"/>
    </location>
</feature>
<evidence type="ECO:0000313" key="8">
    <source>
        <dbReference type="EMBL" id="KAB2927447.1"/>
    </source>
</evidence>
<evidence type="ECO:0000256" key="6">
    <source>
        <dbReference type="PIRSR" id="PIRSR006621-2"/>
    </source>
</evidence>
<dbReference type="PANTHER" id="PTHR45846">
    <property type="entry name" value="TRNA-DIHYDROURIDINE(47) SYNTHASE [NAD(P)(+)]-LIKE"/>
    <property type="match status" value="1"/>
</dbReference>
<evidence type="ECO:0000259" key="7">
    <source>
        <dbReference type="Pfam" id="PF01207"/>
    </source>
</evidence>
<comment type="caution">
    <text evidence="8">The sequence shown here is derived from an EMBL/GenBank/DDBJ whole genome shotgun (WGS) entry which is preliminary data.</text>
</comment>
<accession>A0A833LXX0</accession>
<comment type="cofactor">
    <cofactor evidence="6">
        <name>FMN</name>
        <dbReference type="ChEBI" id="CHEBI:58210"/>
    </cofactor>
</comment>
<proteinExistence type="predicted"/>
<feature type="binding site" evidence="6">
    <location>
        <position position="51"/>
    </location>
    <ligand>
        <name>FMN</name>
        <dbReference type="ChEBI" id="CHEBI:58210"/>
    </ligand>
</feature>
<dbReference type="Gene3D" id="3.20.20.70">
    <property type="entry name" value="Aldolase class I"/>
    <property type="match status" value="1"/>
</dbReference>
<evidence type="ECO:0000256" key="1">
    <source>
        <dbReference type="ARBA" id="ARBA00022630"/>
    </source>
</evidence>